<dbReference type="InterPro" id="IPR011009">
    <property type="entry name" value="Kinase-like_dom_sf"/>
</dbReference>
<keyword evidence="11" id="KW-1185">Reference proteome</keyword>
<feature type="region of interest" description="Disordered" evidence="7">
    <location>
        <begin position="334"/>
        <end position="376"/>
    </location>
</feature>
<protein>
    <recommendedName>
        <fullName evidence="1">non-specific serine/threonine protein kinase</fullName>
        <ecNumber evidence="1">2.7.11.1</ecNumber>
    </recommendedName>
</protein>
<reference evidence="10 11" key="1">
    <citation type="submission" date="2017-07" db="EMBL/GenBank/DDBJ databases">
        <title>Bifidobacterium novel species.</title>
        <authorList>
            <person name="Lugli G.A."/>
            <person name="Milani C."/>
            <person name="Duranti S."/>
            <person name="Mangifesta M."/>
        </authorList>
    </citation>
    <scope>NUCLEOTIDE SEQUENCE [LARGE SCALE GENOMIC DNA]</scope>
    <source>
        <strain evidence="10 11">77</strain>
    </source>
</reference>
<dbReference type="Pfam" id="PF00069">
    <property type="entry name" value="Pkinase"/>
    <property type="match status" value="1"/>
</dbReference>
<evidence type="ECO:0000256" key="6">
    <source>
        <dbReference type="ARBA" id="ARBA00022840"/>
    </source>
</evidence>
<evidence type="ECO:0000313" key="10">
    <source>
        <dbReference type="EMBL" id="PLS26281.1"/>
    </source>
</evidence>
<keyword evidence="5 10" id="KW-0418">Kinase</keyword>
<dbReference type="PROSITE" id="PS00109">
    <property type="entry name" value="PROTEIN_KINASE_TYR"/>
    <property type="match status" value="1"/>
</dbReference>
<dbReference type="Proteomes" id="UP000235034">
    <property type="component" value="Unassembled WGS sequence"/>
</dbReference>
<dbReference type="OrthoDB" id="9762169at2"/>
<dbReference type="EC" id="2.7.11.1" evidence="1"/>
<dbReference type="SMART" id="SM00220">
    <property type="entry name" value="S_TKc"/>
    <property type="match status" value="1"/>
</dbReference>
<evidence type="ECO:0000313" key="11">
    <source>
        <dbReference type="Proteomes" id="UP000235034"/>
    </source>
</evidence>
<keyword evidence="3" id="KW-0808">Transferase</keyword>
<feature type="region of interest" description="Disordered" evidence="7">
    <location>
        <begin position="255"/>
        <end position="274"/>
    </location>
</feature>
<evidence type="ECO:0000256" key="7">
    <source>
        <dbReference type="SAM" id="MobiDB-lite"/>
    </source>
</evidence>
<dbReference type="PANTHER" id="PTHR43289">
    <property type="entry name" value="MITOGEN-ACTIVATED PROTEIN KINASE KINASE KINASE 20-RELATED"/>
    <property type="match status" value="1"/>
</dbReference>
<evidence type="ECO:0000256" key="4">
    <source>
        <dbReference type="ARBA" id="ARBA00022741"/>
    </source>
</evidence>
<dbReference type="Gene3D" id="1.10.510.10">
    <property type="entry name" value="Transferase(Phosphotransferase) domain 1"/>
    <property type="match status" value="1"/>
</dbReference>
<evidence type="ECO:0000259" key="9">
    <source>
        <dbReference type="PROSITE" id="PS50011"/>
    </source>
</evidence>
<feature type="compositionally biased region" description="Low complexity" evidence="7">
    <location>
        <begin position="334"/>
        <end position="360"/>
    </location>
</feature>
<dbReference type="AlphaFoldDB" id="A0A2N5IWF5"/>
<dbReference type="SUPFAM" id="SSF56112">
    <property type="entry name" value="Protein kinase-like (PK-like)"/>
    <property type="match status" value="1"/>
</dbReference>
<dbReference type="PROSITE" id="PS50011">
    <property type="entry name" value="PROTEIN_KINASE_DOM"/>
    <property type="match status" value="1"/>
</dbReference>
<dbReference type="InterPro" id="IPR000719">
    <property type="entry name" value="Prot_kinase_dom"/>
</dbReference>
<sequence>MDDTQTLHAMGLDDAYHVERTLADGPSGVTELVTLDGAGPFVRKKIPLRLARRRLWSTLADCTSPRLPRVEATYELPDRFVVVYDYVPGVTLERHVAGHGRLAAPEATAIAVQLCEAVGELHAHGIIHRDVTPTNVIIAADGAHLIDFGIAREHAGIVAGGAARARDTTTLGTWGYAAPEQYGFAPTDARTDVYAIGRVLGFMLTGVDPSDTATYGRALADAATPPPALRAVVAKACAFEPSARMQTVRELRDELERAERGAEGVAPSAGGPVAASTSTIAGDGTVGASAPTGAVRRVPASRRIVAWTTAGLVALLLAGGIGYVAVRLSAGDASSASSATSRPSTGGDGTSSDEGATGADGSHDSTGDSTGGADTVEHNPLELVESGWSAENGYVEYALALRNTDTTHAVQFPKVTITGRAADGSVMFADTPVFPLVFAGETAYFSGQSGDGEQPATVEFSVETPASDDLLDTGGAESYGVHDVKERKTDLDGVTFGGEVTADRDDDNGKGVYTDDIIVTLVLRDKTGRIVFGRNEYVAKPAKGTSRAFSIETYDLPAYASYEIHAHTA</sequence>
<feature type="compositionally biased region" description="Low complexity" evidence="7">
    <location>
        <begin position="263"/>
        <end position="274"/>
    </location>
</feature>
<keyword evidence="8" id="KW-1133">Transmembrane helix</keyword>
<dbReference type="EMBL" id="NMWT01000028">
    <property type="protein sequence ID" value="PLS26281.1"/>
    <property type="molecule type" value="Genomic_DNA"/>
</dbReference>
<dbReference type="GO" id="GO:0004674">
    <property type="term" value="F:protein serine/threonine kinase activity"/>
    <property type="evidence" value="ECO:0007669"/>
    <property type="project" value="UniProtKB-KW"/>
</dbReference>
<dbReference type="GO" id="GO:0005524">
    <property type="term" value="F:ATP binding"/>
    <property type="evidence" value="ECO:0007669"/>
    <property type="project" value="UniProtKB-KW"/>
</dbReference>
<evidence type="ECO:0000256" key="1">
    <source>
        <dbReference type="ARBA" id="ARBA00012513"/>
    </source>
</evidence>
<dbReference type="InterPro" id="IPR008266">
    <property type="entry name" value="Tyr_kinase_AS"/>
</dbReference>
<accession>A0A2N5IWF5</accession>
<dbReference type="PANTHER" id="PTHR43289:SF6">
    <property type="entry name" value="SERINE_THREONINE-PROTEIN KINASE NEKL-3"/>
    <property type="match status" value="1"/>
</dbReference>
<evidence type="ECO:0000256" key="3">
    <source>
        <dbReference type="ARBA" id="ARBA00022679"/>
    </source>
</evidence>
<proteinExistence type="predicted"/>
<keyword evidence="6" id="KW-0067">ATP-binding</keyword>
<evidence type="ECO:0000256" key="2">
    <source>
        <dbReference type="ARBA" id="ARBA00022527"/>
    </source>
</evidence>
<feature type="domain" description="Protein kinase" evidence="9">
    <location>
        <begin position="16"/>
        <end position="256"/>
    </location>
</feature>
<dbReference type="CDD" id="cd14014">
    <property type="entry name" value="STKc_PknB_like"/>
    <property type="match status" value="1"/>
</dbReference>
<feature type="transmembrane region" description="Helical" evidence="8">
    <location>
        <begin position="304"/>
        <end position="326"/>
    </location>
</feature>
<keyword evidence="4" id="KW-0547">Nucleotide-binding</keyword>
<gene>
    <name evidence="10" type="ORF">Uis4E_1856</name>
</gene>
<comment type="caution">
    <text evidence="10">The sequence shown here is derived from an EMBL/GenBank/DDBJ whole genome shotgun (WGS) entry which is preliminary data.</text>
</comment>
<evidence type="ECO:0000256" key="8">
    <source>
        <dbReference type="SAM" id="Phobius"/>
    </source>
</evidence>
<evidence type="ECO:0000256" key="5">
    <source>
        <dbReference type="ARBA" id="ARBA00022777"/>
    </source>
</evidence>
<keyword evidence="2 10" id="KW-0723">Serine/threonine-protein kinase</keyword>
<keyword evidence="8" id="KW-0812">Transmembrane</keyword>
<organism evidence="10 11">
    <name type="scientific">Bifidobacterium parmae</name>
    <dbReference type="NCBI Taxonomy" id="361854"/>
    <lineage>
        <taxon>Bacteria</taxon>
        <taxon>Bacillati</taxon>
        <taxon>Actinomycetota</taxon>
        <taxon>Actinomycetes</taxon>
        <taxon>Bifidobacteriales</taxon>
        <taxon>Bifidobacteriaceae</taxon>
        <taxon>Bifidobacterium</taxon>
    </lineage>
</organism>
<keyword evidence="8" id="KW-0472">Membrane</keyword>
<name>A0A2N5IWF5_9BIFI</name>
<dbReference type="RefSeq" id="WP_101622925.1">
    <property type="nucleotide sequence ID" value="NZ_NMWT01000028.1"/>
</dbReference>